<reference evidence="3" key="1">
    <citation type="submission" date="2016-11" db="EMBL/GenBank/DDBJ databases">
        <authorList>
            <person name="Varghese N."/>
            <person name="Submissions S."/>
        </authorList>
    </citation>
    <scope>NUCLEOTIDE SEQUENCE [LARGE SCALE GENOMIC DNA]</scope>
    <source>
        <strain evidence="3">DSM 29440</strain>
    </source>
</reference>
<evidence type="ECO:0000313" key="3">
    <source>
        <dbReference type="Proteomes" id="UP000184932"/>
    </source>
</evidence>
<feature type="compositionally biased region" description="Basic and acidic residues" evidence="1">
    <location>
        <begin position="8"/>
        <end position="21"/>
    </location>
</feature>
<dbReference type="OrthoDB" id="1523296at2"/>
<dbReference type="AlphaFoldDB" id="A0A1N6G184"/>
<dbReference type="STRING" id="1217970.SAMN05444002_2122"/>
<dbReference type="Proteomes" id="UP000184932">
    <property type="component" value="Unassembled WGS sequence"/>
</dbReference>
<sequence>MSAKARSARPEAPKPLPLEKARTRREMLEAEPYRFNIHALLRELERMHPDKPRIGQSQVLAQEIVSVGQDPFMDFPASNVQAFEVREDEVPRLRTRFLGFFGPQGPLPLLTTAEAMRWKLAGDDAFIRFADIFATRFLQLFHRVWADARPIAQFDHPEKDRFAAYVGSTIGIGTPPYRDRDRVPDIAKLPFAGIMASRVKSAKRLQQVLEGVLGVDVRIREREGIWLDFEESDLTRLGQSGAQLGQNTYAGRRVYSINDKATIEIRTDLLDDYESFLPGGDMFERLADMVRFYLGEQIDFDVELALPRRLCPKAQLGTKGRLGYTTWTPLKAEAAGTGDEDYVSDARFSLHQAVIGNIQTG</sequence>
<organism evidence="2 3">
    <name type="scientific">Vannielia litorea</name>
    <dbReference type="NCBI Taxonomy" id="1217970"/>
    <lineage>
        <taxon>Bacteria</taxon>
        <taxon>Pseudomonadati</taxon>
        <taxon>Pseudomonadota</taxon>
        <taxon>Alphaproteobacteria</taxon>
        <taxon>Rhodobacterales</taxon>
        <taxon>Paracoccaceae</taxon>
        <taxon>Vannielia</taxon>
    </lineage>
</organism>
<accession>A0A1N6G184</accession>
<dbReference type="PANTHER" id="PTHR35564:SF4">
    <property type="entry name" value="CYTOPLASMIC PROTEIN"/>
    <property type="match status" value="1"/>
</dbReference>
<dbReference type="RefSeq" id="WP_139301262.1">
    <property type="nucleotide sequence ID" value="NZ_FSRL01000001.1"/>
</dbReference>
<dbReference type="Pfam" id="PF06996">
    <property type="entry name" value="T6SS_TssG"/>
    <property type="match status" value="1"/>
</dbReference>
<gene>
    <name evidence="2" type="ORF">SAMN05444002_2122</name>
</gene>
<dbReference type="EMBL" id="FSRL01000001">
    <property type="protein sequence ID" value="SIO01273.1"/>
    <property type="molecule type" value="Genomic_DNA"/>
</dbReference>
<protein>
    <submittedName>
        <fullName evidence="2">Type VI secretion system protein ImpH</fullName>
    </submittedName>
</protein>
<evidence type="ECO:0000256" key="1">
    <source>
        <dbReference type="SAM" id="MobiDB-lite"/>
    </source>
</evidence>
<dbReference type="NCBIfam" id="TIGR03347">
    <property type="entry name" value="VI_chp_1"/>
    <property type="match status" value="1"/>
</dbReference>
<name>A0A1N6G184_9RHOB</name>
<proteinExistence type="predicted"/>
<keyword evidence="3" id="KW-1185">Reference proteome</keyword>
<feature type="region of interest" description="Disordered" evidence="1">
    <location>
        <begin position="1"/>
        <end position="21"/>
    </location>
</feature>
<evidence type="ECO:0000313" key="2">
    <source>
        <dbReference type="EMBL" id="SIO01273.1"/>
    </source>
</evidence>
<dbReference type="InterPro" id="IPR010732">
    <property type="entry name" value="T6SS_TssG-like"/>
</dbReference>
<dbReference type="PANTHER" id="PTHR35564">
    <property type="match status" value="1"/>
</dbReference>